<keyword evidence="3" id="KW-1185">Reference proteome</keyword>
<protein>
    <recommendedName>
        <fullName evidence="4">FtsX-like permease family protein</fullName>
    </recommendedName>
</protein>
<feature type="transmembrane region" description="Helical" evidence="1">
    <location>
        <begin position="245"/>
        <end position="269"/>
    </location>
</feature>
<organism evidence="2 3">
    <name type="scientific">Zhihengliuella halotolerans</name>
    <dbReference type="NCBI Taxonomy" id="370736"/>
    <lineage>
        <taxon>Bacteria</taxon>
        <taxon>Bacillati</taxon>
        <taxon>Actinomycetota</taxon>
        <taxon>Actinomycetes</taxon>
        <taxon>Micrococcales</taxon>
        <taxon>Micrococcaceae</taxon>
        <taxon>Zhihengliuella</taxon>
    </lineage>
</organism>
<comment type="caution">
    <text evidence="2">The sequence shown here is derived from an EMBL/GenBank/DDBJ whole genome shotgun (WGS) entry which is preliminary data.</text>
</comment>
<dbReference type="AlphaFoldDB" id="A0A4Q8AGP1"/>
<gene>
    <name evidence="2" type="ORF">EV380_2530</name>
</gene>
<feature type="transmembrane region" description="Helical" evidence="1">
    <location>
        <begin position="203"/>
        <end position="224"/>
    </location>
</feature>
<keyword evidence="1" id="KW-0472">Membrane</keyword>
<keyword evidence="1" id="KW-0812">Transmembrane</keyword>
<dbReference type="EMBL" id="SHLA01000001">
    <property type="protein sequence ID" value="RZU62925.1"/>
    <property type="molecule type" value="Genomic_DNA"/>
</dbReference>
<sequence>MNNRNGLVTGSLLVLFMLLGSALTVYSVKQEAITLEGNKLYSTESIQVSGDAERIAANAHELAPEARVYVHLPGNARVRNLLIEDASGLSLPLYEGRVFASGEHDKAIVGSEIPVVERGGVEYFEYDGESYEVTGRLGTNEESLLSADVLISDPDRTSGGLGDVVVDLPDAHARYVDAFGADGVASIDGSTNKRTNIDYVSPILLGLGFTIVTIGAAMTGLLAATLLRRRHEVLHLLGHRRARTAAWSAGQVVGVAVGAGLPAALIVAFARDPLVSVGNVLRIEAALAAIVVVVFVLAVVPRKGVRSWS</sequence>
<dbReference type="Proteomes" id="UP000292685">
    <property type="component" value="Unassembled WGS sequence"/>
</dbReference>
<feature type="transmembrane region" description="Helical" evidence="1">
    <location>
        <begin position="281"/>
        <end position="300"/>
    </location>
</feature>
<keyword evidence="1" id="KW-1133">Transmembrane helix</keyword>
<evidence type="ECO:0000256" key="1">
    <source>
        <dbReference type="SAM" id="Phobius"/>
    </source>
</evidence>
<reference evidence="2 3" key="1">
    <citation type="submission" date="2019-02" db="EMBL/GenBank/DDBJ databases">
        <title>Sequencing the genomes of 1000 actinobacteria strains.</title>
        <authorList>
            <person name="Klenk H.-P."/>
        </authorList>
    </citation>
    <scope>NUCLEOTIDE SEQUENCE [LARGE SCALE GENOMIC DNA]</scope>
    <source>
        <strain evidence="2 3">DSM 17364</strain>
    </source>
</reference>
<evidence type="ECO:0000313" key="2">
    <source>
        <dbReference type="EMBL" id="RZU62925.1"/>
    </source>
</evidence>
<evidence type="ECO:0000313" key="3">
    <source>
        <dbReference type="Proteomes" id="UP000292685"/>
    </source>
</evidence>
<proteinExistence type="predicted"/>
<evidence type="ECO:0008006" key="4">
    <source>
        <dbReference type="Google" id="ProtNLM"/>
    </source>
</evidence>
<accession>A0A4Q8AGP1</accession>
<name>A0A4Q8AGP1_9MICC</name>